<gene>
    <name evidence="3" type="ORF">OUZ56_014492</name>
</gene>
<comment type="caution">
    <text evidence="3">The sequence shown here is derived from an EMBL/GenBank/DDBJ whole genome shotgun (WGS) entry which is preliminary data.</text>
</comment>
<keyword evidence="2" id="KW-0472">Membrane</keyword>
<name>A0ABR0AJY0_9CRUS</name>
<dbReference type="EMBL" id="JAOYFB010000038">
    <property type="protein sequence ID" value="KAK4025422.1"/>
    <property type="molecule type" value="Genomic_DNA"/>
</dbReference>
<evidence type="ECO:0000313" key="3">
    <source>
        <dbReference type="EMBL" id="KAK4025422.1"/>
    </source>
</evidence>
<organism evidence="3 4">
    <name type="scientific">Daphnia magna</name>
    <dbReference type="NCBI Taxonomy" id="35525"/>
    <lineage>
        <taxon>Eukaryota</taxon>
        <taxon>Metazoa</taxon>
        <taxon>Ecdysozoa</taxon>
        <taxon>Arthropoda</taxon>
        <taxon>Crustacea</taxon>
        <taxon>Branchiopoda</taxon>
        <taxon>Diplostraca</taxon>
        <taxon>Cladocera</taxon>
        <taxon>Anomopoda</taxon>
        <taxon>Daphniidae</taxon>
        <taxon>Daphnia</taxon>
    </lineage>
</organism>
<feature type="compositionally biased region" description="Basic and acidic residues" evidence="1">
    <location>
        <begin position="1"/>
        <end position="13"/>
    </location>
</feature>
<feature type="compositionally biased region" description="Acidic residues" evidence="1">
    <location>
        <begin position="14"/>
        <end position="37"/>
    </location>
</feature>
<proteinExistence type="predicted"/>
<keyword evidence="2" id="KW-1133">Transmembrane helix</keyword>
<evidence type="ECO:0000313" key="4">
    <source>
        <dbReference type="Proteomes" id="UP001234178"/>
    </source>
</evidence>
<reference evidence="3 4" key="1">
    <citation type="journal article" date="2023" name="Nucleic Acids Res.">
        <title>The hologenome of Daphnia magna reveals possible DNA methylation and microbiome-mediated evolution of the host genome.</title>
        <authorList>
            <person name="Chaturvedi A."/>
            <person name="Li X."/>
            <person name="Dhandapani V."/>
            <person name="Marshall H."/>
            <person name="Kissane S."/>
            <person name="Cuenca-Cambronero M."/>
            <person name="Asole G."/>
            <person name="Calvet F."/>
            <person name="Ruiz-Romero M."/>
            <person name="Marangio P."/>
            <person name="Guigo R."/>
            <person name="Rago D."/>
            <person name="Mirbahai L."/>
            <person name="Eastwood N."/>
            <person name="Colbourne J.K."/>
            <person name="Zhou J."/>
            <person name="Mallon E."/>
            <person name="Orsini L."/>
        </authorList>
    </citation>
    <scope>NUCLEOTIDE SEQUENCE [LARGE SCALE GENOMIC DNA]</scope>
    <source>
        <strain evidence="3">LRV0_1</strain>
    </source>
</reference>
<keyword evidence="2" id="KW-0812">Transmembrane</keyword>
<evidence type="ECO:0000256" key="1">
    <source>
        <dbReference type="SAM" id="MobiDB-lite"/>
    </source>
</evidence>
<sequence length="113" mass="13015">MADLDDSAKHVMEEYDETVTVEEETEEVNDEVDDDESIGNEEAHCSKYGCRYFLLAVAILYLSIICMACYFMYLGRFSVLRGFGQVKKTYNSFTFSNLKLVVTGRDPIYMDEQ</sequence>
<accession>A0ABR0AJY0</accession>
<protein>
    <submittedName>
        <fullName evidence="3">Uncharacterized protein</fullName>
    </submittedName>
</protein>
<feature type="region of interest" description="Disordered" evidence="1">
    <location>
        <begin position="1"/>
        <end position="37"/>
    </location>
</feature>
<feature type="transmembrane region" description="Helical" evidence="2">
    <location>
        <begin position="52"/>
        <end position="73"/>
    </location>
</feature>
<keyword evidence="4" id="KW-1185">Reference proteome</keyword>
<dbReference type="Proteomes" id="UP001234178">
    <property type="component" value="Unassembled WGS sequence"/>
</dbReference>
<evidence type="ECO:0000256" key="2">
    <source>
        <dbReference type="SAM" id="Phobius"/>
    </source>
</evidence>